<name>A0A8J3Z3R8_9ACTN</name>
<gene>
    <name evidence="2" type="ORF">Vau01_042900</name>
</gene>
<sequence>MLACLVGSGVPGPAASAAAPAPTLSVEADRWHVTAKLTGVTLFEFFVTAPGRPDRYVRDVGPRFTVDPLVYGGLPVKVTARGRTSPTDAWSSAVTFTVAEAKPSLALAADRRHVTASLPLATSFVFVVKSNGLDDFYVDNVASTFAVDPWTYGGRTVRVSARAQGTAGNPWATSVEFTVPAPTAGVPVVEIGPDRRHVRATLPGATTFVFVVKSADLADRYVEAPSPFVIDPAVYGGRTVRVSARAAGPASNPWAPEVTVAAPPVKYYGVANAHGPRGDAGADAKRVGLTLDRDDWKYPASFAELDAVMARDVADGLTPLPILSHYQRISTIDVDAWSAWAAGVVARYGPGGTYWVGRTDGHLAPVYFEILNEPFVPWFYPSPEPAAYATFFRTVVTRARAANPNTKFLLATDPQPFHDGNGNWTTRSWNDLVKAAPDGPAAIALADAVTVHPYNSYQEALGWGRATDTHADFPTKPVWLTEIGFRLDVELDGTVLTQEGQAAYLQRSLADFVNWPWAQAYVWFKMFDYSATTTDQKWGIVNWDGTHRLAYDAYREFIS</sequence>
<dbReference type="InterPro" id="IPR024655">
    <property type="entry name" value="Asl1_glyco_hydro_catalytic"/>
</dbReference>
<evidence type="ECO:0000259" key="1">
    <source>
        <dbReference type="Pfam" id="PF11790"/>
    </source>
</evidence>
<accession>A0A8J3Z3R8</accession>
<proteinExistence type="predicted"/>
<dbReference type="EMBL" id="BOPG01000027">
    <property type="protein sequence ID" value="GIJ56774.1"/>
    <property type="molecule type" value="Genomic_DNA"/>
</dbReference>
<comment type="caution">
    <text evidence="2">The sequence shown here is derived from an EMBL/GenBank/DDBJ whole genome shotgun (WGS) entry which is preliminary data.</text>
</comment>
<dbReference type="Pfam" id="PF11790">
    <property type="entry name" value="Glyco_hydro_cc"/>
    <property type="match status" value="1"/>
</dbReference>
<protein>
    <recommendedName>
        <fullName evidence="1">Asl1-like glycosyl hydrolase catalytic domain-containing protein</fullName>
    </recommendedName>
</protein>
<dbReference type="InterPro" id="IPR017853">
    <property type="entry name" value="GH"/>
</dbReference>
<dbReference type="SUPFAM" id="SSF51445">
    <property type="entry name" value="(Trans)glycosidases"/>
    <property type="match status" value="1"/>
</dbReference>
<evidence type="ECO:0000313" key="2">
    <source>
        <dbReference type="EMBL" id="GIJ56774.1"/>
    </source>
</evidence>
<dbReference type="Proteomes" id="UP000612585">
    <property type="component" value="Unassembled WGS sequence"/>
</dbReference>
<dbReference type="AlphaFoldDB" id="A0A8J3Z3R8"/>
<keyword evidence="3" id="KW-1185">Reference proteome</keyword>
<feature type="domain" description="Asl1-like glycosyl hydrolase catalytic" evidence="1">
    <location>
        <begin position="446"/>
        <end position="546"/>
    </location>
</feature>
<organism evidence="2 3">
    <name type="scientific">Virgisporangium aurantiacum</name>
    <dbReference type="NCBI Taxonomy" id="175570"/>
    <lineage>
        <taxon>Bacteria</taxon>
        <taxon>Bacillati</taxon>
        <taxon>Actinomycetota</taxon>
        <taxon>Actinomycetes</taxon>
        <taxon>Micromonosporales</taxon>
        <taxon>Micromonosporaceae</taxon>
        <taxon>Virgisporangium</taxon>
    </lineage>
</organism>
<reference evidence="2" key="1">
    <citation type="submission" date="2021-01" db="EMBL/GenBank/DDBJ databases">
        <title>Whole genome shotgun sequence of Virgisporangium aurantiacum NBRC 16421.</title>
        <authorList>
            <person name="Komaki H."/>
            <person name="Tamura T."/>
        </authorList>
    </citation>
    <scope>NUCLEOTIDE SEQUENCE</scope>
    <source>
        <strain evidence="2">NBRC 16421</strain>
    </source>
</reference>
<evidence type="ECO:0000313" key="3">
    <source>
        <dbReference type="Proteomes" id="UP000612585"/>
    </source>
</evidence>
<dbReference type="Gene3D" id="3.20.20.80">
    <property type="entry name" value="Glycosidases"/>
    <property type="match status" value="1"/>
</dbReference>